<dbReference type="AlphaFoldDB" id="A0A4Z2EIP5"/>
<keyword evidence="1" id="KW-0812">Transmembrane</keyword>
<gene>
    <name evidence="2" type="ORF">EYF80_061361</name>
</gene>
<keyword evidence="1" id="KW-0472">Membrane</keyword>
<evidence type="ECO:0000313" key="3">
    <source>
        <dbReference type="Proteomes" id="UP000314294"/>
    </source>
</evidence>
<evidence type="ECO:0000256" key="1">
    <source>
        <dbReference type="SAM" id="Phobius"/>
    </source>
</evidence>
<keyword evidence="3" id="KW-1185">Reference proteome</keyword>
<protein>
    <submittedName>
        <fullName evidence="2">Uncharacterized protein</fullName>
    </submittedName>
</protein>
<proteinExistence type="predicted"/>
<evidence type="ECO:0000313" key="2">
    <source>
        <dbReference type="EMBL" id="TNN28491.1"/>
    </source>
</evidence>
<name>A0A4Z2EIP5_9TELE</name>
<reference evidence="2 3" key="1">
    <citation type="submission" date="2019-03" db="EMBL/GenBank/DDBJ databases">
        <title>First draft genome of Liparis tanakae, snailfish: a comprehensive survey of snailfish specific genes.</title>
        <authorList>
            <person name="Kim W."/>
            <person name="Song I."/>
            <person name="Jeong J.-H."/>
            <person name="Kim D."/>
            <person name="Kim S."/>
            <person name="Ryu S."/>
            <person name="Song J.Y."/>
            <person name="Lee S.K."/>
        </authorList>
    </citation>
    <scope>NUCLEOTIDE SEQUENCE [LARGE SCALE GENOMIC DNA]</scope>
    <source>
        <tissue evidence="2">Muscle</tissue>
    </source>
</reference>
<organism evidence="2 3">
    <name type="scientific">Liparis tanakae</name>
    <name type="common">Tanaka's snailfish</name>
    <dbReference type="NCBI Taxonomy" id="230148"/>
    <lineage>
        <taxon>Eukaryota</taxon>
        <taxon>Metazoa</taxon>
        <taxon>Chordata</taxon>
        <taxon>Craniata</taxon>
        <taxon>Vertebrata</taxon>
        <taxon>Euteleostomi</taxon>
        <taxon>Actinopterygii</taxon>
        <taxon>Neopterygii</taxon>
        <taxon>Teleostei</taxon>
        <taxon>Neoteleostei</taxon>
        <taxon>Acanthomorphata</taxon>
        <taxon>Eupercaria</taxon>
        <taxon>Perciformes</taxon>
        <taxon>Cottioidei</taxon>
        <taxon>Cottales</taxon>
        <taxon>Liparidae</taxon>
        <taxon>Liparis</taxon>
    </lineage>
</organism>
<dbReference type="Proteomes" id="UP000314294">
    <property type="component" value="Unassembled WGS sequence"/>
</dbReference>
<feature type="transmembrane region" description="Helical" evidence="1">
    <location>
        <begin position="20"/>
        <end position="43"/>
    </location>
</feature>
<dbReference type="EMBL" id="SRLO01006837">
    <property type="protein sequence ID" value="TNN28491.1"/>
    <property type="molecule type" value="Genomic_DNA"/>
</dbReference>
<sequence length="175" mass="19828">MSWLLPSEPPEPPRHPERDLGIAVVLHLVFSAATCTAVMSTSLGVSVSALRRDVAWLTEELLFRNKDLGFGGVLEEVLHSSLSLLAPHLIIAAVPSRFVFPSQKKTADERRTENLCRLSKIQFPSRRRLRLHYRLSPTFQERPFSRAPSFSRCLASPRLTRPDGHTHLYFGSCRR</sequence>
<keyword evidence="1" id="KW-1133">Transmembrane helix</keyword>
<accession>A0A4Z2EIP5</accession>
<comment type="caution">
    <text evidence="2">The sequence shown here is derived from an EMBL/GenBank/DDBJ whole genome shotgun (WGS) entry which is preliminary data.</text>
</comment>